<evidence type="ECO:0000256" key="2">
    <source>
        <dbReference type="ARBA" id="ARBA00007935"/>
    </source>
</evidence>
<feature type="transmembrane region" description="Helical" evidence="8">
    <location>
        <begin position="164"/>
        <end position="189"/>
    </location>
</feature>
<dbReference type="EMBL" id="RRCN01000001">
    <property type="protein sequence ID" value="RRJ66180.1"/>
    <property type="molecule type" value="Genomic_DNA"/>
</dbReference>
<evidence type="ECO:0000256" key="4">
    <source>
        <dbReference type="ARBA" id="ARBA00022475"/>
    </source>
</evidence>
<evidence type="ECO:0000256" key="6">
    <source>
        <dbReference type="ARBA" id="ARBA00022989"/>
    </source>
</evidence>
<keyword evidence="3" id="KW-0813">Transport</keyword>
<dbReference type="Gene3D" id="1.10.3470.10">
    <property type="entry name" value="ABC transporter involved in vitamin B12 uptake, BtuC"/>
    <property type="match status" value="1"/>
</dbReference>
<dbReference type="AlphaFoldDB" id="A0A3P3U7G2"/>
<dbReference type="RefSeq" id="WP_128633970.1">
    <property type="nucleotide sequence ID" value="NZ_RRCN01000001.1"/>
</dbReference>
<protein>
    <submittedName>
        <fullName evidence="9">Iron ABC transporter permease</fullName>
    </submittedName>
</protein>
<feature type="transmembrane region" description="Helical" evidence="8">
    <location>
        <begin position="108"/>
        <end position="127"/>
    </location>
</feature>
<dbReference type="GO" id="GO:0022857">
    <property type="term" value="F:transmembrane transporter activity"/>
    <property type="evidence" value="ECO:0007669"/>
    <property type="project" value="InterPro"/>
</dbReference>
<organism evidence="9 10">
    <name type="scientific">Paenibacillus oralis</name>
    <dbReference type="NCBI Taxonomy" id="2490856"/>
    <lineage>
        <taxon>Bacteria</taxon>
        <taxon>Bacillati</taxon>
        <taxon>Bacillota</taxon>
        <taxon>Bacilli</taxon>
        <taxon>Bacillales</taxon>
        <taxon>Paenibacillaceae</taxon>
        <taxon>Paenibacillus</taxon>
    </lineage>
</organism>
<feature type="transmembrane region" description="Helical" evidence="8">
    <location>
        <begin position="209"/>
        <end position="231"/>
    </location>
</feature>
<dbReference type="SUPFAM" id="SSF81345">
    <property type="entry name" value="ABC transporter involved in vitamin B12 uptake, BtuC"/>
    <property type="match status" value="1"/>
</dbReference>
<feature type="transmembrane region" description="Helical" evidence="8">
    <location>
        <begin position="133"/>
        <end position="152"/>
    </location>
</feature>
<evidence type="ECO:0000313" key="10">
    <source>
        <dbReference type="Proteomes" id="UP000267017"/>
    </source>
</evidence>
<evidence type="ECO:0000256" key="8">
    <source>
        <dbReference type="SAM" id="Phobius"/>
    </source>
</evidence>
<dbReference type="FunFam" id="1.10.3470.10:FF:000001">
    <property type="entry name" value="Vitamin B12 ABC transporter permease BtuC"/>
    <property type="match status" value="1"/>
</dbReference>
<evidence type="ECO:0000256" key="5">
    <source>
        <dbReference type="ARBA" id="ARBA00022692"/>
    </source>
</evidence>
<keyword evidence="7 8" id="KW-0472">Membrane</keyword>
<dbReference type="CDD" id="cd06550">
    <property type="entry name" value="TM_ABC_iron-siderophores_like"/>
    <property type="match status" value="1"/>
</dbReference>
<dbReference type="Proteomes" id="UP000267017">
    <property type="component" value="Unassembled WGS sequence"/>
</dbReference>
<feature type="transmembrane region" description="Helical" evidence="8">
    <location>
        <begin position="252"/>
        <end position="279"/>
    </location>
</feature>
<evidence type="ECO:0000256" key="1">
    <source>
        <dbReference type="ARBA" id="ARBA00004651"/>
    </source>
</evidence>
<dbReference type="GO" id="GO:0005886">
    <property type="term" value="C:plasma membrane"/>
    <property type="evidence" value="ECO:0007669"/>
    <property type="project" value="UniProtKB-SubCell"/>
</dbReference>
<keyword evidence="5 8" id="KW-0812">Transmembrane</keyword>
<name>A0A3P3U7G2_9BACL</name>
<proteinExistence type="inferred from homology"/>
<gene>
    <name evidence="9" type="ORF">EHV15_27130</name>
</gene>
<keyword evidence="10" id="KW-1185">Reference proteome</keyword>
<evidence type="ECO:0000313" key="9">
    <source>
        <dbReference type="EMBL" id="RRJ66180.1"/>
    </source>
</evidence>
<dbReference type="PANTHER" id="PTHR30472:SF24">
    <property type="entry name" value="FERRIC ENTEROBACTIN TRANSPORT SYSTEM PERMEASE PROTEIN FEPG"/>
    <property type="match status" value="1"/>
</dbReference>
<dbReference type="InterPro" id="IPR000522">
    <property type="entry name" value="ABC_transptr_permease_BtuC"/>
</dbReference>
<sequence length="346" mass="35900">MNRLLVWRSKSGRVSLLLSRKTLLIWAGLTLLLLAAFVAGLTLGSKWISPAELLGLMRGKGSADSALTVCALRLPRLLLAVLVGAALASAGCILQGMIRNPLASPDMIGITGGASFAAVAFLTYFAGAVSIKWLPVAAMLGAGGISLLIYLLAWSKGVTATRLVLIGIGISAATGSFTTLMLVLSPIHAAGQAYIWMTGSIYGASWNDVLTILPWFAVFFPLALICSRHVTVQELGDDVAQGLGASVQRQRLVLLFICVALSGAAVAVAGAIGFIGLMAPHIAKKLVGPSLGGLLPVAAVIGALLLVVADSLARTVFLPLDIPAGVFTAGVGGPFFIYLLYRNRNR</sequence>
<accession>A0A3P3U7G2</accession>
<dbReference type="OrthoDB" id="9811721at2"/>
<comment type="caution">
    <text evidence="9">The sequence shown here is derived from an EMBL/GenBank/DDBJ whole genome shotgun (WGS) entry which is preliminary data.</text>
</comment>
<dbReference type="InterPro" id="IPR037294">
    <property type="entry name" value="ABC_BtuC-like"/>
</dbReference>
<evidence type="ECO:0000256" key="7">
    <source>
        <dbReference type="ARBA" id="ARBA00023136"/>
    </source>
</evidence>
<keyword evidence="4" id="KW-1003">Cell membrane</keyword>
<comment type="subcellular location">
    <subcellularLocation>
        <location evidence="1">Cell membrane</location>
        <topology evidence="1">Multi-pass membrane protein</topology>
    </subcellularLocation>
</comment>
<dbReference type="PANTHER" id="PTHR30472">
    <property type="entry name" value="FERRIC ENTEROBACTIN TRANSPORT SYSTEM PERMEASE PROTEIN"/>
    <property type="match status" value="1"/>
</dbReference>
<evidence type="ECO:0000256" key="3">
    <source>
        <dbReference type="ARBA" id="ARBA00022448"/>
    </source>
</evidence>
<dbReference type="GO" id="GO:0033214">
    <property type="term" value="P:siderophore-iron import into cell"/>
    <property type="evidence" value="ECO:0007669"/>
    <property type="project" value="TreeGrafter"/>
</dbReference>
<feature type="transmembrane region" description="Helical" evidence="8">
    <location>
        <begin position="77"/>
        <end position="96"/>
    </location>
</feature>
<keyword evidence="6 8" id="KW-1133">Transmembrane helix</keyword>
<dbReference type="Pfam" id="PF01032">
    <property type="entry name" value="FecCD"/>
    <property type="match status" value="1"/>
</dbReference>
<feature type="transmembrane region" description="Helical" evidence="8">
    <location>
        <begin position="291"/>
        <end position="309"/>
    </location>
</feature>
<comment type="similarity">
    <text evidence="2">Belongs to the binding-protein-dependent transport system permease family. FecCD subfamily.</text>
</comment>
<reference evidence="9 10" key="1">
    <citation type="submission" date="2018-11" db="EMBL/GenBank/DDBJ databases">
        <title>Genome sequencing of Paenibacillus sp. KCOM 3021 (= ChDC PVNT-B20).</title>
        <authorList>
            <person name="Kook J.-K."/>
            <person name="Park S.-N."/>
            <person name="Lim Y.K."/>
        </authorList>
    </citation>
    <scope>NUCLEOTIDE SEQUENCE [LARGE SCALE GENOMIC DNA]</scope>
    <source>
        <strain evidence="9 10">KCOM 3021</strain>
    </source>
</reference>
<feature type="transmembrane region" description="Helical" evidence="8">
    <location>
        <begin position="316"/>
        <end position="341"/>
    </location>
</feature>